<evidence type="ECO:0000256" key="1">
    <source>
        <dbReference type="ARBA" id="ARBA00022723"/>
    </source>
</evidence>
<comment type="caution">
    <text evidence="5">The sequence shown here is derived from an EMBL/GenBank/DDBJ whole genome shotgun (WGS) entry which is preliminary data.</text>
</comment>
<dbReference type="GO" id="GO:0008270">
    <property type="term" value="F:zinc ion binding"/>
    <property type="evidence" value="ECO:0007669"/>
    <property type="project" value="UniProtKB-KW"/>
</dbReference>
<dbReference type="PANTHER" id="PTHR17614">
    <property type="entry name" value="ZINC FINGER-CONTAINING"/>
    <property type="match status" value="1"/>
</dbReference>
<evidence type="ECO:0000256" key="4">
    <source>
        <dbReference type="SAM" id="MobiDB-lite"/>
    </source>
</evidence>
<feature type="region of interest" description="Disordered" evidence="4">
    <location>
        <begin position="308"/>
        <end position="330"/>
    </location>
</feature>
<feature type="region of interest" description="Disordered" evidence="4">
    <location>
        <begin position="143"/>
        <end position="179"/>
    </location>
</feature>
<proteinExistence type="predicted"/>
<feature type="non-terminal residue" evidence="5">
    <location>
        <position position="759"/>
    </location>
</feature>
<dbReference type="AlphaFoldDB" id="A0A7J5XX08"/>
<feature type="compositionally biased region" description="Basic and acidic residues" evidence="4">
    <location>
        <begin position="694"/>
        <end position="713"/>
    </location>
</feature>
<keyword evidence="6" id="KW-1185">Reference proteome</keyword>
<keyword evidence="2" id="KW-0863">Zinc-finger</keyword>
<keyword evidence="1" id="KW-0479">Metal-binding</keyword>
<feature type="compositionally biased region" description="Basic and acidic residues" evidence="4">
    <location>
        <begin position="652"/>
        <end position="661"/>
    </location>
</feature>
<feature type="compositionally biased region" description="Polar residues" evidence="4">
    <location>
        <begin position="629"/>
        <end position="647"/>
    </location>
</feature>
<feature type="compositionally biased region" description="Acidic residues" evidence="4">
    <location>
        <begin position="662"/>
        <end position="672"/>
    </location>
</feature>
<keyword evidence="3" id="KW-0862">Zinc</keyword>
<accession>A0A7J5XX08</accession>
<dbReference type="GO" id="GO:0005634">
    <property type="term" value="C:nucleus"/>
    <property type="evidence" value="ECO:0007669"/>
    <property type="project" value="TreeGrafter"/>
</dbReference>
<name>A0A7J5XX08_DISMA</name>
<protein>
    <submittedName>
        <fullName evidence="5">Uncharacterized protein</fullName>
    </submittedName>
</protein>
<evidence type="ECO:0000256" key="3">
    <source>
        <dbReference type="ARBA" id="ARBA00022833"/>
    </source>
</evidence>
<evidence type="ECO:0000313" key="5">
    <source>
        <dbReference type="EMBL" id="KAF3841645.1"/>
    </source>
</evidence>
<feature type="region of interest" description="Disordered" evidence="4">
    <location>
        <begin position="613"/>
        <end position="713"/>
    </location>
</feature>
<dbReference type="Proteomes" id="UP000518266">
    <property type="component" value="Unassembled WGS sequence"/>
</dbReference>
<organism evidence="5 6">
    <name type="scientific">Dissostichus mawsoni</name>
    <name type="common">Antarctic cod</name>
    <dbReference type="NCBI Taxonomy" id="36200"/>
    <lineage>
        <taxon>Eukaryota</taxon>
        <taxon>Metazoa</taxon>
        <taxon>Chordata</taxon>
        <taxon>Craniata</taxon>
        <taxon>Vertebrata</taxon>
        <taxon>Euteleostomi</taxon>
        <taxon>Actinopterygii</taxon>
        <taxon>Neopterygii</taxon>
        <taxon>Teleostei</taxon>
        <taxon>Neoteleostei</taxon>
        <taxon>Acanthomorphata</taxon>
        <taxon>Eupercaria</taxon>
        <taxon>Perciformes</taxon>
        <taxon>Notothenioidei</taxon>
        <taxon>Nototheniidae</taxon>
        <taxon>Dissostichus</taxon>
    </lineage>
</organism>
<reference evidence="5 6" key="1">
    <citation type="submission" date="2020-03" db="EMBL/GenBank/DDBJ databases">
        <title>Dissostichus mawsoni Genome sequencing and assembly.</title>
        <authorList>
            <person name="Park H."/>
        </authorList>
    </citation>
    <scope>NUCLEOTIDE SEQUENCE [LARGE SCALE GENOMIC DNA]</scope>
    <source>
        <strain evidence="5">DM0001</strain>
        <tissue evidence="5">Muscle</tissue>
    </source>
</reference>
<sequence length="759" mass="85257">MILPLDAGCWAYDSMDANRTTTSSESCITQMDYDNTSATENTSPKTSHFNKIPWAHNYLSNPITPNNVPANGSTPQKIQTTADISSTPNIQSRIRPVSFSLPKRSCFLLHQSAAVFIQGLSGKQEEGVTVQERVKDLQEKVSHRTLRSPVSADVENQNLNQNPELNGLDDKPDVSTNGDQVSLCNRCEIPVEEPVVSGNEAQVLLRNDNGTGARVGSENIDSTEDQVLPASNQPQTSIPGVLNDTLNPKESSFPPPNRPKEPFCRVLSRDCTRVFLWPSEMLSFTKTSPSISFSINPLLYDFRAHNRARDGGEGRKKRGSEEGREGIKPTVIKKHEREVVAGGREVKIDERGEEDEGGQAGNPQEVVAHCREAGSRDESALKCVSAALGLQKTGFRTRKRKRRGGVRKRGRRKRGEETERRRKRRRRLLSSSSEILEGRGEERLKREEKVPLNNLSLGGRVREDGRMRGRNDEKRGRLLSNLPVNRCNRCDQLQVKSIEHQSQQSASRKPLYRREACNPAISPVPGSEIETSRCPTMGEMHEITGEQAGQQRNLIRGERNPAIRGISVQEATGMCLVEPPGATACNPAISLFPGSEKETPRCPEMREMHEITGEQAGQRRNLIRGEFNPKSNMASKTNNTADRSSAEQCDPAWKDNFRGREEEEDDGEEEEEETKRKKRKRGRRQARRKACFLRQERRESIGSNTDLHEGPGKLDIDNFLCPETEDTFSCDTADKFNDCEDEEMRKRCIDGPFRDFNFH</sequence>
<dbReference type="EMBL" id="JAAKFY010000019">
    <property type="protein sequence ID" value="KAF3841645.1"/>
    <property type="molecule type" value="Genomic_DNA"/>
</dbReference>
<feature type="region of interest" description="Disordered" evidence="4">
    <location>
        <begin position="457"/>
        <end position="477"/>
    </location>
</feature>
<gene>
    <name evidence="5" type="ORF">F7725_023596</name>
</gene>
<feature type="region of interest" description="Disordered" evidence="4">
    <location>
        <begin position="342"/>
        <end position="364"/>
    </location>
</feature>
<feature type="compositionally biased region" description="Basic residues" evidence="4">
    <location>
        <begin position="676"/>
        <end position="691"/>
    </location>
</feature>
<dbReference type="PANTHER" id="PTHR17614:SF13">
    <property type="entry name" value="ZINC FINGER PROTEIN 804A"/>
    <property type="match status" value="1"/>
</dbReference>
<feature type="compositionally biased region" description="Basic and acidic residues" evidence="4">
    <location>
        <begin position="460"/>
        <end position="476"/>
    </location>
</feature>
<dbReference type="OrthoDB" id="8896432at2759"/>
<evidence type="ECO:0000313" key="6">
    <source>
        <dbReference type="Proteomes" id="UP000518266"/>
    </source>
</evidence>
<feature type="region of interest" description="Disordered" evidence="4">
    <location>
        <begin position="394"/>
        <end position="433"/>
    </location>
</feature>
<feature type="compositionally biased region" description="Basic residues" evidence="4">
    <location>
        <begin position="395"/>
        <end position="413"/>
    </location>
</feature>
<feature type="compositionally biased region" description="Low complexity" evidence="4">
    <location>
        <begin position="155"/>
        <end position="166"/>
    </location>
</feature>
<evidence type="ECO:0000256" key="2">
    <source>
        <dbReference type="ARBA" id="ARBA00022771"/>
    </source>
</evidence>
<dbReference type="InterPro" id="IPR052445">
    <property type="entry name" value="ZnF-G_patch_domain"/>
</dbReference>